<dbReference type="AlphaFoldDB" id="A0A6G5QJL7"/>
<dbReference type="EMBL" id="CP012543">
    <property type="protein sequence ID" value="QCD45804.1"/>
    <property type="molecule type" value="Genomic_DNA"/>
</dbReference>
<organism evidence="1 2">
    <name type="scientific">Campylobacter rectus</name>
    <name type="common">Wolinella recta</name>
    <dbReference type="NCBI Taxonomy" id="203"/>
    <lineage>
        <taxon>Bacteria</taxon>
        <taxon>Pseudomonadati</taxon>
        <taxon>Campylobacterota</taxon>
        <taxon>Epsilonproteobacteria</taxon>
        <taxon>Campylobacterales</taxon>
        <taxon>Campylobacteraceae</taxon>
        <taxon>Campylobacter</taxon>
    </lineage>
</organism>
<evidence type="ECO:0000313" key="1">
    <source>
        <dbReference type="EMBL" id="QCD45804.1"/>
    </source>
</evidence>
<dbReference type="RefSeq" id="WP_002943174.1">
    <property type="nucleotide sequence ID" value="NZ_CAUTXX010000005.1"/>
</dbReference>
<protein>
    <submittedName>
        <fullName evidence="1">Uncharacterized protein</fullName>
    </submittedName>
</protein>
<accession>A0A6G5QJL7</accession>
<gene>
    <name evidence="1" type="ORF">CRECT_0092</name>
</gene>
<evidence type="ECO:0000313" key="2">
    <source>
        <dbReference type="Proteomes" id="UP000502377"/>
    </source>
</evidence>
<sequence length="197" mass="22874">MKFKDFKDANCTNYDFFMAEELSYKEFIRLSFGEFARKNPNSSWMLSIDDRSLDSFPNFTQKHPICLSDLNFKDSVFQFRICSENSVQSLGHRIFTCLDGIHKDFVASEIKQTDEVMMKLKIGVLKDFACVSKCGWWITDIWRDMYPVTDESESKNFVADMLGSEFSAQMWLINERLLSAQNSGELDGLIAELRTQK</sequence>
<dbReference type="KEGG" id="crx:CRECT_0092"/>
<proteinExistence type="predicted"/>
<reference evidence="1 2" key="1">
    <citation type="submission" date="2016-07" db="EMBL/GenBank/DDBJ databases">
        <title>Comparative genomics of the Campylobacter concisus group.</title>
        <authorList>
            <person name="Miller W.G."/>
            <person name="Yee E."/>
            <person name="Chapman M.H."/>
            <person name="Huynh S."/>
            <person name="Bono J.L."/>
            <person name="On S.L.W."/>
            <person name="StLeger J."/>
            <person name="Foster G."/>
            <person name="Parker C.T."/>
        </authorList>
    </citation>
    <scope>NUCLEOTIDE SEQUENCE [LARGE SCALE GENOMIC DNA]</scope>
    <source>
        <strain evidence="1 2">ATCC 33238</strain>
    </source>
</reference>
<name>A0A6G5QJL7_CAMRE</name>
<dbReference type="Proteomes" id="UP000502377">
    <property type="component" value="Chromosome"/>
</dbReference>